<organism evidence="1 2">
    <name type="scientific">Helicoverpa armigera</name>
    <name type="common">Cotton bollworm</name>
    <name type="synonym">Heliothis armigera</name>
    <dbReference type="NCBI Taxonomy" id="29058"/>
    <lineage>
        <taxon>Eukaryota</taxon>
        <taxon>Metazoa</taxon>
        <taxon>Ecdysozoa</taxon>
        <taxon>Arthropoda</taxon>
        <taxon>Hexapoda</taxon>
        <taxon>Insecta</taxon>
        <taxon>Pterygota</taxon>
        <taxon>Neoptera</taxon>
        <taxon>Endopterygota</taxon>
        <taxon>Lepidoptera</taxon>
        <taxon>Glossata</taxon>
        <taxon>Ditrysia</taxon>
        <taxon>Noctuoidea</taxon>
        <taxon>Noctuidae</taxon>
        <taxon>Heliothinae</taxon>
        <taxon>Helicoverpa</taxon>
    </lineage>
</organism>
<name>A0A2W1BYY1_HELAM</name>
<dbReference type="AlphaFoldDB" id="A0A2W1BYY1"/>
<evidence type="ECO:0000313" key="1">
    <source>
        <dbReference type="EMBL" id="PZC78865.1"/>
    </source>
</evidence>
<sequence length="127" mass="14425">MKIESESSIATDAILEDNQEEIYSCNTCKVSFTSVIDHIQNYHNDQDVVVEEPIEDHQNNTVPIEFEPTDQDESTLLSDKHVPRRVITDTGDIVEEPLEFKTDSQFITPDQVSGGLIICNIYLTMHI</sequence>
<protein>
    <submittedName>
        <fullName evidence="1">Uncharacterized protein</fullName>
    </submittedName>
</protein>
<dbReference type="OrthoDB" id="3437960at2759"/>
<proteinExistence type="predicted"/>
<accession>A0A2W1BYY1</accession>
<evidence type="ECO:0000313" key="2">
    <source>
        <dbReference type="Proteomes" id="UP000249218"/>
    </source>
</evidence>
<dbReference type="Proteomes" id="UP000249218">
    <property type="component" value="Unassembled WGS sequence"/>
</dbReference>
<gene>
    <name evidence="1" type="primary">HaOG217059</name>
    <name evidence="1" type="ORF">B5X24_HaOG217059</name>
</gene>
<dbReference type="EMBL" id="KZ149894">
    <property type="protein sequence ID" value="PZC78865.1"/>
    <property type="molecule type" value="Genomic_DNA"/>
</dbReference>
<reference evidence="1 2" key="1">
    <citation type="journal article" date="2017" name="BMC Biol.">
        <title>Genomic innovations, transcriptional plasticity and gene loss underlying the evolution and divergence of two highly polyphagous and invasive Helicoverpa pest species.</title>
        <authorList>
            <person name="Pearce S.L."/>
            <person name="Clarke D.F."/>
            <person name="East P.D."/>
            <person name="Elfekih S."/>
            <person name="Gordon K.H."/>
            <person name="Jermiin L.S."/>
            <person name="McGaughran A."/>
            <person name="Oakeshott J.G."/>
            <person name="Papanikolaou A."/>
            <person name="Perera O.P."/>
            <person name="Rane R.V."/>
            <person name="Richards S."/>
            <person name="Tay W.T."/>
            <person name="Walsh T.K."/>
            <person name="Anderson A."/>
            <person name="Anderson C.J."/>
            <person name="Asgari S."/>
            <person name="Board P.G."/>
            <person name="Bretschneider A."/>
            <person name="Campbell P.M."/>
            <person name="Chertemps T."/>
            <person name="Christeller J.T."/>
            <person name="Coppin C.W."/>
            <person name="Downes S.J."/>
            <person name="Duan G."/>
            <person name="Farnsworth C.A."/>
            <person name="Good R.T."/>
            <person name="Han L.B."/>
            <person name="Han Y.C."/>
            <person name="Hatje K."/>
            <person name="Horne I."/>
            <person name="Huang Y.P."/>
            <person name="Hughes D.S."/>
            <person name="Jacquin-Joly E."/>
            <person name="James W."/>
            <person name="Jhangiani S."/>
            <person name="Kollmar M."/>
            <person name="Kuwar S.S."/>
            <person name="Li S."/>
            <person name="Liu N.Y."/>
            <person name="Maibeche M.T."/>
            <person name="Miller J.R."/>
            <person name="Montagne N."/>
            <person name="Perry T."/>
            <person name="Qu J."/>
            <person name="Song S.V."/>
            <person name="Sutton G.G."/>
            <person name="Vogel H."/>
            <person name="Walenz B.P."/>
            <person name="Xu W."/>
            <person name="Zhang H.J."/>
            <person name="Zou Z."/>
            <person name="Batterham P."/>
            <person name="Edwards O.R."/>
            <person name="Feyereisen R."/>
            <person name="Gibbs R.A."/>
            <person name="Heckel D.G."/>
            <person name="McGrath A."/>
            <person name="Robin C."/>
            <person name="Scherer S.E."/>
            <person name="Worley K.C."/>
            <person name="Wu Y.D."/>
        </authorList>
    </citation>
    <scope>NUCLEOTIDE SEQUENCE [LARGE SCALE GENOMIC DNA]</scope>
    <source>
        <strain evidence="1">Harm_GR_Male_#8</strain>
        <tissue evidence="1">Whole organism</tissue>
    </source>
</reference>
<keyword evidence="2" id="KW-1185">Reference proteome</keyword>